<feature type="domain" description="Major facilitator superfamily (MFS) profile" evidence="7">
    <location>
        <begin position="35"/>
        <end position="429"/>
    </location>
</feature>
<evidence type="ECO:0000313" key="11">
    <source>
        <dbReference type="Proteomes" id="UP000069906"/>
    </source>
</evidence>
<evidence type="ECO:0000313" key="8">
    <source>
        <dbReference type="EMBL" id="AKH97572.1"/>
    </source>
</evidence>
<feature type="transmembrane region" description="Helical" evidence="6">
    <location>
        <begin position="237"/>
        <end position="257"/>
    </location>
</feature>
<dbReference type="EMBL" id="CP011564">
    <property type="protein sequence ID" value="ALG81968.1"/>
    <property type="molecule type" value="Genomic_DNA"/>
</dbReference>
<dbReference type="PANTHER" id="PTHR43124">
    <property type="entry name" value="PURINE EFFLUX PUMP PBUE"/>
    <property type="match status" value="1"/>
</dbReference>
<feature type="transmembrane region" description="Helical" evidence="6">
    <location>
        <begin position="158"/>
        <end position="181"/>
    </location>
</feature>
<dbReference type="KEGG" id="hsf:HLASA_1073"/>
<feature type="transmembrane region" description="Helical" evidence="6">
    <location>
        <begin position="406"/>
        <end position="428"/>
    </location>
</feature>
<evidence type="ECO:0000256" key="4">
    <source>
        <dbReference type="ARBA" id="ARBA00022989"/>
    </source>
</evidence>
<accession>A0A0F7P9W1</accession>
<dbReference type="OrthoDB" id="204590at2157"/>
<dbReference type="PATRIC" id="fig|1604004.4.peg.1145"/>
<dbReference type="HOGENOM" id="CLU_052485_0_0_2"/>
<dbReference type="PANTHER" id="PTHR43124:SF3">
    <property type="entry name" value="CHLORAMPHENICOL EFFLUX PUMP RV0191"/>
    <property type="match status" value="1"/>
</dbReference>
<dbReference type="GO" id="GO:0022857">
    <property type="term" value="F:transmembrane transporter activity"/>
    <property type="evidence" value="ECO:0007669"/>
    <property type="project" value="InterPro"/>
</dbReference>
<feature type="transmembrane region" description="Helical" evidence="6">
    <location>
        <begin position="289"/>
        <end position="305"/>
    </location>
</feature>
<dbReference type="InterPro" id="IPR011701">
    <property type="entry name" value="MFS"/>
</dbReference>
<reference evidence="10" key="2">
    <citation type="submission" date="2015-05" db="EMBL/GenBank/DDBJ databases">
        <title>Complete genome sequence of Halanaeroarchaeum sulfurireducens type strain M27-SA2, a sulfate-reducer haloarchaeon from marine anoxic lake Medee.</title>
        <authorList>
            <person name="Messina E."/>
            <person name="Kublanov I.V."/>
            <person name="Toshchakov S."/>
            <person name="Arcadi E."/>
            <person name="La Spada G."/>
            <person name="La Cono V."/>
            <person name="Yakimov M.M."/>
        </authorList>
    </citation>
    <scope>NUCLEOTIDE SEQUENCE [LARGE SCALE GENOMIC DNA]</scope>
    <source>
        <strain evidence="10">M27-SA2</strain>
    </source>
</reference>
<dbReference type="AlphaFoldDB" id="A0A0F7P9W1"/>
<feature type="transmembrane region" description="Helical" evidence="6">
    <location>
        <begin position="124"/>
        <end position="146"/>
    </location>
</feature>
<feature type="transmembrane region" description="Helical" evidence="6">
    <location>
        <begin position="73"/>
        <end position="93"/>
    </location>
</feature>
<reference evidence="8 11" key="1">
    <citation type="journal article" date="2015" name="ISME J.">
        <title>Elemental sulfur and acetate can support life of a novel strictly anaerobic haloarchaeon.</title>
        <authorList>
            <person name="Sorokin D.Y."/>
            <person name="Kublanov I.V."/>
            <person name="Gavrilov S.N."/>
            <person name="Rojo D."/>
            <person name="Roman P."/>
            <person name="Golyshin P.N."/>
            <person name="Slepak V.Z."/>
            <person name="Smedile F."/>
            <person name="Ferrer M."/>
            <person name="Messina E."/>
            <person name="La Cono V."/>
            <person name="Yakimov M.M."/>
        </authorList>
    </citation>
    <scope>NUCLEOTIDE SEQUENCE [LARGE SCALE GENOMIC DNA]</scope>
    <source>
        <strain evidence="8 11">HSR2</strain>
    </source>
</reference>
<evidence type="ECO:0000256" key="5">
    <source>
        <dbReference type="ARBA" id="ARBA00023136"/>
    </source>
</evidence>
<evidence type="ECO:0000256" key="3">
    <source>
        <dbReference type="ARBA" id="ARBA00022692"/>
    </source>
</evidence>
<evidence type="ECO:0000313" key="10">
    <source>
        <dbReference type="Proteomes" id="UP000060390"/>
    </source>
</evidence>
<sequence>MFPPPPVRILDSRKPVSFWCVIPHRWHVNSNDRAIVGLVMISHAMVHTYELSIPIFMTVWLDLFEISPGRLGLVVSAGYALFGLGALPGGVLADVLGSRRLIAVALFGMGGSFVALSLSPSIPVIAVSLLLWGSAASVYHPSGLSLISTGVDARGDAFAFHGMAGNAGIAFGPLATTLLLLFTDWHLVALVLAVPALLAGAYALRLRIDESAAVSDDADDKTGGVSSLAEFVAESKLLFFGPFVAVFGIVMASGLYYRGVLTFLPEMIAEFPMFEPIQIANRALEPSRYFYSGLLMVGIAGQYVGGKLTKRMPTERAIAIAFGVLALLALAFLPASNAGLIPFLVLGALLGFFLFVVQPLYQATVAEYSPAGTRGLSYGYTYLGTFGIGASGAAIAGGVLEFFSPGVLFFVLAGIALVAAILGAVLSFR</sequence>
<dbReference type="SUPFAM" id="SSF103473">
    <property type="entry name" value="MFS general substrate transporter"/>
    <property type="match status" value="1"/>
</dbReference>
<dbReference type="Pfam" id="PF07690">
    <property type="entry name" value="MFS_1"/>
    <property type="match status" value="1"/>
</dbReference>
<keyword evidence="5 6" id="KW-0472">Membrane</keyword>
<name>A0A0F7P9W1_9EURY</name>
<dbReference type="Proteomes" id="UP000069906">
    <property type="component" value="Chromosome"/>
</dbReference>
<dbReference type="Proteomes" id="UP000060390">
    <property type="component" value="Chromosome"/>
</dbReference>
<keyword evidence="3 6" id="KW-0812">Transmembrane</keyword>
<evidence type="ECO:0000313" key="9">
    <source>
        <dbReference type="EMBL" id="ALG81968.1"/>
    </source>
</evidence>
<dbReference type="PROSITE" id="PS50850">
    <property type="entry name" value="MFS"/>
    <property type="match status" value="1"/>
</dbReference>
<keyword evidence="2" id="KW-1003">Cell membrane</keyword>
<comment type="subcellular location">
    <subcellularLocation>
        <location evidence="1">Cell membrane</location>
        <topology evidence="1">Multi-pass membrane protein</topology>
    </subcellularLocation>
</comment>
<keyword evidence="11" id="KW-1185">Reference proteome</keyword>
<protein>
    <submittedName>
        <fullName evidence="8">Sugar phosphate permease</fullName>
    </submittedName>
</protein>
<evidence type="ECO:0000259" key="7">
    <source>
        <dbReference type="PROSITE" id="PS50850"/>
    </source>
</evidence>
<gene>
    <name evidence="9" type="ORF">HLASA_1073</name>
    <name evidence="8" type="ORF">HLASF_1084</name>
</gene>
<keyword evidence="4 6" id="KW-1133">Transmembrane helix</keyword>
<dbReference type="EMBL" id="CP008874">
    <property type="protein sequence ID" value="AKH97572.1"/>
    <property type="molecule type" value="Genomic_DNA"/>
</dbReference>
<dbReference type="InterPro" id="IPR050189">
    <property type="entry name" value="MFS_Efflux_Transporters"/>
</dbReference>
<dbReference type="InterPro" id="IPR020846">
    <property type="entry name" value="MFS_dom"/>
</dbReference>
<reference evidence="9 10" key="3">
    <citation type="journal article" date="2016" name="Stand. Genomic Sci.">
        <title>Complete genome sequence of 'Halanaeroarchaeum sulfurireducens' M27-SA2, a sulfur-reducing and acetate-oxidizing haloarchaeon from the deep-sea hypersaline anoxic lake Medee.</title>
        <authorList>
            <person name="Messina E."/>
            <person name="Sorokin D.Y."/>
            <person name="Kublanov I.V."/>
            <person name="Toshchakov S."/>
            <person name="Lopatina A."/>
            <person name="Arcadi E."/>
            <person name="Smedile F."/>
            <person name="La Spada G."/>
            <person name="La Cono V."/>
            <person name="Yakimov M.M."/>
        </authorList>
    </citation>
    <scope>NUCLEOTIDE SEQUENCE [LARGE SCALE GENOMIC DNA]</scope>
    <source>
        <strain evidence="9 10">M27-SA2</strain>
    </source>
</reference>
<feature type="transmembrane region" description="Helical" evidence="6">
    <location>
        <begin position="187"/>
        <end position="204"/>
    </location>
</feature>
<dbReference type="InterPro" id="IPR036259">
    <property type="entry name" value="MFS_trans_sf"/>
</dbReference>
<dbReference type="Gene3D" id="1.20.1250.20">
    <property type="entry name" value="MFS general substrate transporter like domains"/>
    <property type="match status" value="1"/>
</dbReference>
<feature type="transmembrane region" description="Helical" evidence="6">
    <location>
        <begin position="317"/>
        <end position="335"/>
    </location>
</feature>
<proteinExistence type="predicted"/>
<evidence type="ECO:0000256" key="6">
    <source>
        <dbReference type="SAM" id="Phobius"/>
    </source>
</evidence>
<feature type="transmembrane region" description="Helical" evidence="6">
    <location>
        <begin position="34"/>
        <end position="61"/>
    </location>
</feature>
<evidence type="ECO:0000256" key="2">
    <source>
        <dbReference type="ARBA" id="ARBA00022475"/>
    </source>
</evidence>
<dbReference type="GO" id="GO:0005886">
    <property type="term" value="C:plasma membrane"/>
    <property type="evidence" value="ECO:0007669"/>
    <property type="project" value="UniProtKB-SubCell"/>
</dbReference>
<feature type="transmembrane region" description="Helical" evidence="6">
    <location>
        <begin position="382"/>
        <end position="400"/>
    </location>
</feature>
<feature type="transmembrane region" description="Helical" evidence="6">
    <location>
        <begin position="100"/>
        <end position="118"/>
    </location>
</feature>
<feature type="transmembrane region" description="Helical" evidence="6">
    <location>
        <begin position="341"/>
        <end position="361"/>
    </location>
</feature>
<dbReference type="KEGG" id="hsu:HLASF_1084"/>
<organism evidence="8 11">
    <name type="scientific">Halanaeroarchaeum sulfurireducens</name>
    <dbReference type="NCBI Taxonomy" id="1604004"/>
    <lineage>
        <taxon>Archaea</taxon>
        <taxon>Methanobacteriati</taxon>
        <taxon>Methanobacteriota</taxon>
        <taxon>Stenosarchaea group</taxon>
        <taxon>Halobacteria</taxon>
        <taxon>Halobacteriales</taxon>
        <taxon>Halobacteriaceae</taxon>
        <taxon>Halanaeroarchaeum</taxon>
    </lineage>
</organism>
<dbReference type="STRING" id="1604004.HLASA_1073"/>
<evidence type="ECO:0000256" key="1">
    <source>
        <dbReference type="ARBA" id="ARBA00004651"/>
    </source>
</evidence>